<dbReference type="PANTHER" id="PTHR11461">
    <property type="entry name" value="SERINE PROTEASE INHIBITOR, SERPIN"/>
    <property type="match status" value="1"/>
</dbReference>
<comment type="similarity">
    <text evidence="1">Belongs to the serpin family.</text>
</comment>
<evidence type="ECO:0000313" key="3">
    <source>
        <dbReference type="EMBL" id="MBE1586518.1"/>
    </source>
</evidence>
<dbReference type="SMART" id="SM00093">
    <property type="entry name" value="SERPIN"/>
    <property type="match status" value="1"/>
</dbReference>
<dbReference type="RefSeq" id="WP_192787068.1">
    <property type="nucleotide sequence ID" value="NZ_JADBEK010000001.1"/>
</dbReference>
<evidence type="ECO:0000256" key="1">
    <source>
        <dbReference type="RuleBase" id="RU000411"/>
    </source>
</evidence>
<dbReference type="InterPro" id="IPR036186">
    <property type="entry name" value="Serpin_sf"/>
</dbReference>
<dbReference type="Gene3D" id="3.30.497.10">
    <property type="entry name" value="Antithrombin, subunit I, domain 2"/>
    <property type="match status" value="2"/>
</dbReference>
<dbReference type="Pfam" id="PF00079">
    <property type="entry name" value="Serpin"/>
    <property type="match status" value="1"/>
</dbReference>
<sequence length="358" mass="37287">MNWQHDSVTAANALTARWVKTCSGGSVVMAGAAAWPLLAHLASAAEGRGRGELQEAVGLDAATASQAARSVLSIMDGSTAIRSALGLWTRPDLPLHPAWLATLPAGVHGELTSDPAADQLRLDAWAKEQTGGLIADMPLQLTDHVLLVLAMALTVRTTWLRPFTDGIDLFETGPWAGREIHVLRRSTHVLDRAGVADTPTGPLSLLRVMGTDGIDVHLVLGDDSMKPGQVLTAAMDVLAGLHPTTPAGLLRAGSPGPGMTVRHGRDHAPDDVLNVTVPRFTLASTHDLLDLPEVFGLATVTDPSRGHFPGISTQPLAVSQARQNAVATFQATGFEAAATTALGAVGVGIPPNTNTRPA</sequence>
<comment type="caution">
    <text evidence="3">The sequence shown here is derived from an EMBL/GenBank/DDBJ whole genome shotgun (WGS) entry which is preliminary data.</text>
</comment>
<dbReference type="EMBL" id="JADBEK010000001">
    <property type="protein sequence ID" value="MBE1586518.1"/>
    <property type="molecule type" value="Genomic_DNA"/>
</dbReference>
<dbReference type="PANTHER" id="PTHR11461:SF211">
    <property type="entry name" value="GH10112P-RELATED"/>
    <property type="match status" value="1"/>
</dbReference>
<accession>A0ABR9M0U5</accession>
<dbReference type="InterPro" id="IPR000215">
    <property type="entry name" value="Serpin_fam"/>
</dbReference>
<organism evidence="3 4">
    <name type="scientific">Nonomuraea angiospora</name>
    <dbReference type="NCBI Taxonomy" id="46172"/>
    <lineage>
        <taxon>Bacteria</taxon>
        <taxon>Bacillati</taxon>
        <taxon>Actinomycetota</taxon>
        <taxon>Actinomycetes</taxon>
        <taxon>Streptosporangiales</taxon>
        <taxon>Streptosporangiaceae</taxon>
        <taxon>Nonomuraea</taxon>
    </lineage>
</organism>
<dbReference type="InterPro" id="IPR042178">
    <property type="entry name" value="Serpin_sf_1"/>
</dbReference>
<evidence type="ECO:0000313" key="4">
    <source>
        <dbReference type="Proteomes" id="UP000633509"/>
    </source>
</evidence>
<gene>
    <name evidence="3" type="ORF">H4W80_004776</name>
</gene>
<proteinExistence type="inferred from homology"/>
<name>A0ABR9M0U5_9ACTN</name>
<dbReference type="InterPro" id="IPR023796">
    <property type="entry name" value="Serpin_dom"/>
</dbReference>
<protein>
    <recommendedName>
        <fullName evidence="2">Serpin domain-containing protein</fullName>
    </recommendedName>
</protein>
<reference evidence="3 4" key="1">
    <citation type="submission" date="2020-10" db="EMBL/GenBank/DDBJ databases">
        <title>Sequencing the genomes of 1000 actinobacteria strains.</title>
        <authorList>
            <person name="Klenk H.-P."/>
        </authorList>
    </citation>
    <scope>NUCLEOTIDE SEQUENCE [LARGE SCALE GENOMIC DNA]</scope>
    <source>
        <strain evidence="3 4">DSM 43173</strain>
    </source>
</reference>
<evidence type="ECO:0000259" key="2">
    <source>
        <dbReference type="SMART" id="SM00093"/>
    </source>
</evidence>
<dbReference type="SUPFAM" id="SSF56574">
    <property type="entry name" value="Serpins"/>
    <property type="match status" value="1"/>
</dbReference>
<feature type="domain" description="Serpin" evidence="2">
    <location>
        <begin position="12"/>
        <end position="357"/>
    </location>
</feature>
<dbReference type="Proteomes" id="UP000633509">
    <property type="component" value="Unassembled WGS sequence"/>
</dbReference>
<keyword evidence="4" id="KW-1185">Reference proteome</keyword>